<evidence type="ECO:0000256" key="2">
    <source>
        <dbReference type="SAM" id="Phobius"/>
    </source>
</evidence>
<keyword evidence="2" id="KW-1133">Transmembrane helix</keyword>
<organism evidence="3 4">
    <name type="scientific">Tremella mesenterica</name>
    <name type="common">Jelly fungus</name>
    <dbReference type="NCBI Taxonomy" id="5217"/>
    <lineage>
        <taxon>Eukaryota</taxon>
        <taxon>Fungi</taxon>
        <taxon>Dikarya</taxon>
        <taxon>Basidiomycota</taxon>
        <taxon>Agaricomycotina</taxon>
        <taxon>Tremellomycetes</taxon>
        <taxon>Tremellales</taxon>
        <taxon>Tremellaceae</taxon>
        <taxon>Tremella</taxon>
    </lineage>
</organism>
<gene>
    <name evidence="3" type="ORF">M231_01972</name>
</gene>
<feature type="compositionally biased region" description="Polar residues" evidence="1">
    <location>
        <begin position="85"/>
        <end position="95"/>
    </location>
</feature>
<sequence length="122" mass="12569">MPDREEGTSPIFALSMATATVCLAATVLNQGRNADRALSECRSSQGSQTVTETATVTATVTETETVSAVTGVNEYASIDPRGYTSMGSAQNEGNSQIGGVGSKAWETITVPTSTSTVGETKK</sequence>
<keyword evidence="4" id="KW-1185">Reference proteome</keyword>
<accession>A0A4Q1BS16</accession>
<keyword evidence="2" id="KW-0472">Membrane</keyword>
<evidence type="ECO:0000313" key="4">
    <source>
        <dbReference type="Proteomes" id="UP000289152"/>
    </source>
</evidence>
<name>A0A4Q1BS16_TREME</name>
<proteinExistence type="predicted"/>
<evidence type="ECO:0000313" key="3">
    <source>
        <dbReference type="EMBL" id="RXK40720.1"/>
    </source>
</evidence>
<dbReference type="InParanoid" id="A0A4Q1BS16"/>
<dbReference type="AlphaFoldDB" id="A0A4Q1BS16"/>
<evidence type="ECO:0000256" key="1">
    <source>
        <dbReference type="SAM" id="MobiDB-lite"/>
    </source>
</evidence>
<reference evidence="3 4" key="1">
    <citation type="submission" date="2016-06" db="EMBL/GenBank/DDBJ databases">
        <title>Evolution of pathogenesis and genome organization in the Tremellales.</title>
        <authorList>
            <person name="Cuomo C."/>
            <person name="Litvintseva A."/>
            <person name="Heitman J."/>
            <person name="Chen Y."/>
            <person name="Sun S."/>
            <person name="Springer D."/>
            <person name="Dromer F."/>
            <person name="Young S."/>
            <person name="Zeng Q."/>
            <person name="Chapman S."/>
            <person name="Gujja S."/>
            <person name="Saif S."/>
            <person name="Birren B."/>
        </authorList>
    </citation>
    <scope>NUCLEOTIDE SEQUENCE [LARGE SCALE GENOMIC DNA]</scope>
    <source>
        <strain evidence="3 4">ATCC 28783</strain>
    </source>
</reference>
<protein>
    <submittedName>
        <fullName evidence="3">Uncharacterized protein</fullName>
    </submittedName>
</protein>
<keyword evidence="2" id="KW-0812">Transmembrane</keyword>
<feature type="transmembrane region" description="Helical" evidence="2">
    <location>
        <begin position="12"/>
        <end position="29"/>
    </location>
</feature>
<dbReference type="EMBL" id="SDIL01000015">
    <property type="protein sequence ID" value="RXK40720.1"/>
    <property type="molecule type" value="Genomic_DNA"/>
</dbReference>
<feature type="region of interest" description="Disordered" evidence="1">
    <location>
        <begin position="83"/>
        <end position="103"/>
    </location>
</feature>
<comment type="caution">
    <text evidence="3">The sequence shown here is derived from an EMBL/GenBank/DDBJ whole genome shotgun (WGS) entry which is preliminary data.</text>
</comment>
<dbReference type="Proteomes" id="UP000289152">
    <property type="component" value="Unassembled WGS sequence"/>
</dbReference>